<dbReference type="STRING" id="985895.E5A669"/>
<reference evidence="4" key="1">
    <citation type="journal article" date="2011" name="Nat. Commun.">
        <title>Effector diversification within compartments of the Leptosphaeria maculans genome affected by Repeat-Induced Point mutations.</title>
        <authorList>
            <person name="Rouxel T."/>
            <person name="Grandaubert J."/>
            <person name="Hane J.K."/>
            <person name="Hoede C."/>
            <person name="van de Wouw A.P."/>
            <person name="Couloux A."/>
            <person name="Dominguez V."/>
            <person name="Anthouard V."/>
            <person name="Bally P."/>
            <person name="Bourras S."/>
            <person name="Cozijnsen A.J."/>
            <person name="Ciuffetti L.M."/>
            <person name="Degrave A."/>
            <person name="Dilmaghani A."/>
            <person name="Duret L."/>
            <person name="Fudal I."/>
            <person name="Goodwin S.B."/>
            <person name="Gout L."/>
            <person name="Glaser N."/>
            <person name="Linglin J."/>
            <person name="Kema G.H.J."/>
            <person name="Lapalu N."/>
            <person name="Lawrence C.B."/>
            <person name="May K."/>
            <person name="Meyer M."/>
            <person name="Ollivier B."/>
            <person name="Poulain J."/>
            <person name="Schoch C.L."/>
            <person name="Simon A."/>
            <person name="Spatafora J.W."/>
            <person name="Stachowiak A."/>
            <person name="Turgeon B.G."/>
            <person name="Tyler B.M."/>
            <person name="Vincent D."/>
            <person name="Weissenbach J."/>
            <person name="Amselem J."/>
            <person name="Quesneville H."/>
            <person name="Oliver R.P."/>
            <person name="Wincker P."/>
            <person name="Balesdent M.-H."/>
            <person name="Howlett B.J."/>
        </authorList>
    </citation>
    <scope>NUCLEOTIDE SEQUENCE [LARGE SCALE GENOMIC DNA]</scope>
    <source>
        <strain evidence="4">JN3 / isolate v23.1.3 / race Av1-4-5-6-7-8</strain>
    </source>
</reference>
<keyword evidence="1" id="KW-0175">Coiled coil</keyword>
<dbReference type="HOGENOM" id="CLU_880195_0_0_1"/>
<feature type="region of interest" description="Disordered" evidence="2">
    <location>
        <begin position="72"/>
        <end position="105"/>
    </location>
</feature>
<evidence type="ECO:0000313" key="3">
    <source>
        <dbReference type="EMBL" id="CBX99114.1"/>
    </source>
</evidence>
<name>E5A669_LEPMJ</name>
<proteinExistence type="predicted"/>
<keyword evidence="4" id="KW-1185">Reference proteome</keyword>
<feature type="compositionally biased region" description="Basic and acidic residues" evidence="2">
    <location>
        <begin position="295"/>
        <end position="306"/>
    </location>
</feature>
<accession>E5A669</accession>
<feature type="region of interest" description="Disordered" evidence="2">
    <location>
        <begin position="1"/>
        <end position="44"/>
    </location>
</feature>
<feature type="region of interest" description="Disordered" evidence="2">
    <location>
        <begin position="295"/>
        <end position="316"/>
    </location>
</feature>
<protein>
    <submittedName>
        <fullName evidence="3">Uncharacterized protein</fullName>
    </submittedName>
</protein>
<dbReference type="AlphaFoldDB" id="E5A669"/>
<feature type="compositionally biased region" description="Low complexity" evidence="2">
    <location>
        <begin position="29"/>
        <end position="42"/>
    </location>
</feature>
<dbReference type="GeneID" id="13282591"/>
<dbReference type="Proteomes" id="UP000002668">
    <property type="component" value="Genome"/>
</dbReference>
<gene>
    <name evidence="3" type="ORF">LEMA_P083530.1</name>
</gene>
<dbReference type="EMBL" id="FP929135">
    <property type="protein sequence ID" value="CBX99114.1"/>
    <property type="molecule type" value="Genomic_DNA"/>
</dbReference>
<evidence type="ECO:0000256" key="1">
    <source>
        <dbReference type="SAM" id="Coils"/>
    </source>
</evidence>
<dbReference type="OrthoDB" id="3692269at2759"/>
<dbReference type="InParanoid" id="E5A669"/>
<feature type="compositionally biased region" description="Low complexity" evidence="2">
    <location>
        <begin position="1"/>
        <end position="17"/>
    </location>
</feature>
<dbReference type="eggNOG" id="ENOG502RJ2C">
    <property type="taxonomic scope" value="Eukaryota"/>
</dbReference>
<sequence length="316" mass="35589">MFPGYQSRQCQQMRPQQEGGRWLPPQSQPAPAQQAVPSYSPQLYSPSAFTMGQAGLYQTALSAPSSGALGWSGSTLPHPHPPAQYQGYSNLPPPPPHDKYQGSSLPAYSLGRMVSQQGAPTKRSADGLTEAEMATAKRLALEKDCLAQIEIARRQEQARFEEKRRKAARLAAAAEKQHREIFQRMEAMERQRREAAEEEAAAALERQRRAQRKAELKTDSDRNFHSYLECLEYWPLAKGEYQSPYMKSLLANQRVPTFAETDSAIAIKYAKKHWYLYRLYPQDIALTIEEAKAEEMKEKADEEKKKALQSAVVGTA</sequence>
<organism evidence="3 4">
    <name type="scientific">Leptosphaeria maculans (strain JN3 / isolate v23.1.3 / race Av1-4-5-6-7-8)</name>
    <name type="common">Blackleg fungus</name>
    <name type="synonym">Phoma lingam</name>
    <dbReference type="NCBI Taxonomy" id="985895"/>
    <lineage>
        <taxon>Eukaryota</taxon>
        <taxon>Fungi</taxon>
        <taxon>Dikarya</taxon>
        <taxon>Ascomycota</taxon>
        <taxon>Pezizomycotina</taxon>
        <taxon>Dothideomycetes</taxon>
        <taxon>Pleosporomycetidae</taxon>
        <taxon>Pleosporales</taxon>
        <taxon>Pleosporineae</taxon>
        <taxon>Leptosphaeriaceae</taxon>
        <taxon>Plenodomus</taxon>
        <taxon>Plenodomus lingam/Leptosphaeria maculans species complex</taxon>
    </lineage>
</organism>
<feature type="coiled-coil region" evidence="1">
    <location>
        <begin position="146"/>
        <end position="213"/>
    </location>
</feature>
<evidence type="ECO:0000313" key="4">
    <source>
        <dbReference type="Proteomes" id="UP000002668"/>
    </source>
</evidence>
<dbReference type="VEuPathDB" id="FungiDB:LEMA_P083530.1"/>
<evidence type="ECO:0000256" key="2">
    <source>
        <dbReference type="SAM" id="MobiDB-lite"/>
    </source>
</evidence>